<reference evidence="2" key="1">
    <citation type="journal article" date="2019" name="Int. J. Syst. Evol. Microbiol.">
        <title>The Global Catalogue of Microorganisms (GCM) 10K type strain sequencing project: providing services to taxonomists for standard genome sequencing and annotation.</title>
        <authorList>
            <consortium name="The Broad Institute Genomics Platform"/>
            <consortium name="The Broad Institute Genome Sequencing Center for Infectious Disease"/>
            <person name="Wu L."/>
            <person name="Ma J."/>
        </authorList>
    </citation>
    <scope>NUCLEOTIDE SEQUENCE [LARGE SCALE GENOMIC DNA]</scope>
    <source>
        <strain evidence="2">CCUG 53903</strain>
    </source>
</reference>
<keyword evidence="2" id="KW-1185">Reference proteome</keyword>
<proteinExistence type="predicted"/>
<comment type="caution">
    <text evidence="1">The sequence shown here is derived from an EMBL/GenBank/DDBJ whole genome shotgun (WGS) entry which is preliminary data.</text>
</comment>
<dbReference type="Proteomes" id="UP001596058">
    <property type="component" value="Unassembled WGS sequence"/>
</dbReference>
<dbReference type="EMBL" id="JBHSPA010000064">
    <property type="protein sequence ID" value="MFC5831434.1"/>
    <property type="molecule type" value="Genomic_DNA"/>
</dbReference>
<accession>A0ABW1D2E4</accession>
<evidence type="ECO:0000313" key="1">
    <source>
        <dbReference type="EMBL" id="MFC5831434.1"/>
    </source>
</evidence>
<organism evidence="1 2">
    <name type="scientific">Nonomuraea insulae</name>
    <dbReference type="NCBI Taxonomy" id="1616787"/>
    <lineage>
        <taxon>Bacteria</taxon>
        <taxon>Bacillati</taxon>
        <taxon>Actinomycetota</taxon>
        <taxon>Actinomycetes</taxon>
        <taxon>Streptosporangiales</taxon>
        <taxon>Streptosporangiaceae</taxon>
        <taxon>Nonomuraea</taxon>
    </lineage>
</organism>
<gene>
    <name evidence="1" type="ORF">ACFPZ3_46950</name>
</gene>
<dbReference type="RefSeq" id="WP_379520906.1">
    <property type="nucleotide sequence ID" value="NZ_JBHSPA010000064.1"/>
</dbReference>
<evidence type="ECO:0000313" key="2">
    <source>
        <dbReference type="Proteomes" id="UP001596058"/>
    </source>
</evidence>
<evidence type="ECO:0008006" key="3">
    <source>
        <dbReference type="Google" id="ProtNLM"/>
    </source>
</evidence>
<sequence>MAAEIPPGETPAIDGDEANASEHSRIAAEMLDRWGGLAAGLPLLGAALDEEDEHGLRHLVWHLAAAGRDEDVHRLLACERPAPGRAGMVNAWFDARDRIGQADSYLADLEIARRLARKATDTAIAAGRTAPSLGLEMRYALMAICARFTGTRTYGELPPMLVEAGIWDVTRALTAARREDGHERRAEYLAALLPHLPAKKRQPVLRELLHPGFPKVLREVWPQLKANEFAEVLTVLENDDLWYASHQLEELAPHLPPELLGRAITLAAALPLDDRRDQALAALAPHLPPALARAALPAATELRDGRDRAHVLSELIPRLLDQDRPEPLAALRAAVTAIDPQDEARLWRWGELLALLPAANRPAALADLPTDPWDRAELLMHAAERVPVRERPPLSAAALTAAHDITDPLVRARVLIQLAELLPLEEQAALLAEARTASRRISEPPYGAWVLTEMFEPLPADQRHAVLAEALMITRSLPAYDIDDGQKDWDDRARLLMEISTWLSPDEAEEVLAEAFDLIRAVDDEDQRFHGLLAVAELLTGRRRHTAMAEALDIRLKDIGYENYFHGQLARMAPLLPEDLMVRALNELHGLNRPGYLGRTLLGVAEHLSGLAVDRGLDISRRLTERPHYQAAALAALADRLPSAERRAVLSEAEAMARKNRQGMIHVARRVPPERRTALLAEELSFRQRGFRPEREEALASLPDEAARPVPFAYVPVPILDPRWDEDGQILLRRAQRAWRRGEGRTTVIGIVRTALEKYGHQDPPGSAALTSAARDLGGALAECEYRRAVHDIYRWWP</sequence>
<name>A0ABW1D2E4_9ACTN</name>
<protein>
    <recommendedName>
        <fullName evidence="3">HEAT repeat protein</fullName>
    </recommendedName>
</protein>